<evidence type="ECO:0000256" key="2">
    <source>
        <dbReference type="ARBA" id="ARBA00006003"/>
    </source>
</evidence>
<comment type="subcellular location">
    <subcellularLocation>
        <location evidence="1">Golgi apparatus membrane</location>
        <topology evidence="1">Single-pass type II membrane protein</topology>
    </subcellularLocation>
</comment>
<feature type="transmembrane region" description="Helical" evidence="12">
    <location>
        <begin position="12"/>
        <end position="29"/>
    </location>
</feature>
<dbReference type="InterPro" id="IPR038578">
    <property type="entry name" value="GT29-like_sf"/>
</dbReference>
<evidence type="ECO:0000256" key="10">
    <source>
        <dbReference type="ARBA" id="ARBA00023180"/>
    </source>
</evidence>
<dbReference type="GO" id="GO:0008373">
    <property type="term" value="F:sialyltransferase activity"/>
    <property type="evidence" value="ECO:0007669"/>
    <property type="project" value="InterPro"/>
</dbReference>
<dbReference type="Proteomes" id="UP000887568">
    <property type="component" value="Unplaced"/>
</dbReference>
<evidence type="ECO:0008006" key="15">
    <source>
        <dbReference type="Google" id="ProtNLM"/>
    </source>
</evidence>
<feature type="compositionally biased region" description="Basic and acidic residues" evidence="11">
    <location>
        <begin position="404"/>
        <end position="420"/>
    </location>
</feature>
<dbReference type="Pfam" id="PF00777">
    <property type="entry name" value="Glyco_transf_29"/>
    <property type="match status" value="1"/>
</dbReference>
<evidence type="ECO:0000313" key="13">
    <source>
        <dbReference type="EnsemblMetazoa" id="XP_038048520.1"/>
    </source>
</evidence>
<accession>A0A913ZC79</accession>
<keyword evidence="8" id="KW-0333">Golgi apparatus</keyword>
<evidence type="ECO:0000256" key="3">
    <source>
        <dbReference type="ARBA" id="ARBA00022676"/>
    </source>
</evidence>
<feature type="transmembrane region" description="Helical" evidence="12">
    <location>
        <begin position="41"/>
        <end position="62"/>
    </location>
</feature>
<keyword evidence="5 12" id="KW-0812">Transmembrane</keyword>
<sequence>MGQEGAHYDHDSPMSVTPWISGTLVIMCFQNPITGRSCGPCSMLFFASFYSFLICFFFYYYVDTSGADVSSGGAAFFARGPLSCPFPRCYPHLLRKIPKNETFQRHRQQMMVPISVPDHKPFELRCHTCALVTSSGQLLGKRAGKAIDATECVIRMNDAPTRRYEADVGSRTTVRVVGHSNFRPTFQNKPSNQKTHFMYERTKSENIIIAWLYATNVYKNPAYRLILNYSQLYKNVSFYMHTLAMMRYNNEVFHNETGITRTQAKTWLTTGWHTMLLALDMCDDLIVYGMVYGDYCLEHPNDSTPYHYYGNAGNTTRTECGYYMKSEERLTSGHLFVTEKFIFARWAQKYNIKFIHPSWKTPSEADNRTGLDSPFMRLYREKYGWNRTKDAPAVVVAGAGSGKNRPDAGAKHSGESERASPRNGAGDPLMGNPKDGAESREDADYAFLMVGGRKIRRQKEMVTDSDS</sequence>
<keyword evidence="14" id="KW-1185">Reference proteome</keyword>
<dbReference type="PANTHER" id="PTHR23136">
    <property type="entry name" value="TAX1-BINDING PROTEIN 3-RELATED"/>
    <property type="match status" value="1"/>
</dbReference>
<evidence type="ECO:0000256" key="8">
    <source>
        <dbReference type="ARBA" id="ARBA00023034"/>
    </source>
</evidence>
<dbReference type="EnsemblMetazoa" id="XM_038192593.1">
    <property type="protein sequence ID" value="XP_038048521.1"/>
    <property type="gene ID" value="LOC119722461"/>
</dbReference>
<feature type="region of interest" description="Disordered" evidence="11">
    <location>
        <begin position="397"/>
        <end position="443"/>
    </location>
</feature>
<dbReference type="GO" id="GO:0000139">
    <property type="term" value="C:Golgi membrane"/>
    <property type="evidence" value="ECO:0007669"/>
    <property type="project" value="UniProtKB-SubCell"/>
</dbReference>
<evidence type="ECO:0000256" key="7">
    <source>
        <dbReference type="ARBA" id="ARBA00022989"/>
    </source>
</evidence>
<proteinExistence type="inferred from homology"/>
<evidence type="ECO:0000256" key="9">
    <source>
        <dbReference type="ARBA" id="ARBA00023136"/>
    </source>
</evidence>
<dbReference type="InterPro" id="IPR001675">
    <property type="entry name" value="Glyco_trans_29"/>
</dbReference>
<evidence type="ECO:0000313" key="14">
    <source>
        <dbReference type="Proteomes" id="UP000887568"/>
    </source>
</evidence>
<keyword evidence="9 12" id="KW-0472">Membrane</keyword>
<dbReference type="CDD" id="cd23965">
    <property type="entry name" value="GT29_ST6GALNAC3_4_5_6"/>
    <property type="match status" value="1"/>
</dbReference>
<dbReference type="AlphaFoldDB" id="A0A913ZC79"/>
<dbReference type="PANTHER" id="PTHR23136:SF12">
    <property type="entry name" value="ALPHA-2,6-SIALYLTRANSFERASE"/>
    <property type="match status" value="1"/>
</dbReference>
<keyword evidence="6" id="KW-0735">Signal-anchor</keyword>
<dbReference type="RefSeq" id="XP_038048520.1">
    <property type="nucleotide sequence ID" value="XM_038192592.1"/>
</dbReference>
<name>A0A913ZC79_PATMI</name>
<protein>
    <recommendedName>
        <fullName evidence="15">Alpha-2,6-sialyltransferase</fullName>
    </recommendedName>
</protein>
<keyword evidence="3" id="KW-0328">Glycosyltransferase</keyword>
<dbReference type="GeneID" id="119722461"/>
<dbReference type="OMA" id="FMHTLAM"/>
<comment type="similarity">
    <text evidence="2">Belongs to the glycosyltransferase 29 family.</text>
</comment>
<keyword evidence="7 12" id="KW-1133">Transmembrane helix</keyword>
<dbReference type="Gene3D" id="3.90.1480.20">
    <property type="entry name" value="Glycosyl transferase family 29"/>
    <property type="match status" value="1"/>
</dbReference>
<dbReference type="RefSeq" id="XP_038048521.1">
    <property type="nucleotide sequence ID" value="XM_038192593.1"/>
</dbReference>
<evidence type="ECO:0000256" key="12">
    <source>
        <dbReference type="SAM" id="Phobius"/>
    </source>
</evidence>
<keyword evidence="4" id="KW-0808">Transferase</keyword>
<evidence type="ECO:0000256" key="6">
    <source>
        <dbReference type="ARBA" id="ARBA00022968"/>
    </source>
</evidence>
<evidence type="ECO:0000256" key="11">
    <source>
        <dbReference type="SAM" id="MobiDB-lite"/>
    </source>
</evidence>
<dbReference type="EnsemblMetazoa" id="XM_038192592.1">
    <property type="protein sequence ID" value="XP_038048520.1"/>
    <property type="gene ID" value="LOC119722461"/>
</dbReference>
<evidence type="ECO:0000256" key="4">
    <source>
        <dbReference type="ARBA" id="ARBA00022679"/>
    </source>
</evidence>
<evidence type="ECO:0000256" key="5">
    <source>
        <dbReference type="ARBA" id="ARBA00022692"/>
    </source>
</evidence>
<dbReference type="OrthoDB" id="10264956at2759"/>
<evidence type="ECO:0000256" key="1">
    <source>
        <dbReference type="ARBA" id="ARBA00004323"/>
    </source>
</evidence>
<keyword evidence="10" id="KW-0325">Glycoprotein</keyword>
<organism evidence="13 14">
    <name type="scientific">Patiria miniata</name>
    <name type="common">Bat star</name>
    <name type="synonym">Asterina miniata</name>
    <dbReference type="NCBI Taxonomy" id="46514"/>
    <lineage>
        <taxon>Eukaryota</taxon>
        <taxon>Metazoa</taxon>
        <taxon>Echinodermata</taxon>
        <taxon>Eleutherozoa</taxon>
        <taxon>Asterozoa</taxon>
        <taxon>Asteroidea</taxon>
        <taxon>Valvatacea</taxon>
        <taxon>Valvatida</taxon>
        <taxon>Asterinidae</taxon>
        <taxon>Patiria</taxon>
    </lineage>
</organism>
<reference evidence="13" key="1">
    <citation type="submission" date="2022-11" db="UniProtKB">
        <authorList>
            <consortium name="EnsemblMetazoa"/>
        </authorList>
    </citation>
    <scope>IDENTIFICATION</scope>
</reference>